<evidence type="ECO:0000256" key="6">
    <source>
        <dbReference type="ARBA" id="ARBA00022989"/>
    </source>
</evidence>
<evidence type="ECO:0000259" key="12">
    <source>
        <dbReference type="Pfam" id="PF00487"/>
    </source>
</evidence>
<keyword evidence="5" id="KW-0276">Fatty acid metabolism</keyword>
<evidence type="ECO:0000256" key="8">
    <source>
        <dbReference type="ARBA" id="ARBA00023004"/>
    </source>
</evidence>
<comment type="similarity">
    <text evidence="3">Belongs to the fatty acid desaturase type 2 family.</text>
</comment>
<dbReference type="Proteomes" id="UP000239576">
    <property type="component" value="Unassembled WGS sequence"/>
</dbReference>
<dbReference type="GO" id="GO:0016020">
    <property type="term" value="C:membrane"/>
    <property type="evidence" value="ECO:0007669"/>
    <property type="project" value="UniProtKB-SubCell"/>
</dbReference>
<dbReference type="RefSeq" id="WP_106259473.1">
    <property type="nucleotide sequence ID" value="NZ_CAWNSW010000033.1"/>
</dbReference>
<keyword evidence="14" id="KW-1185">Reference proteome</keyword>
<evidence type="ECO:0000256" key="1">
    <source>
        <dbReference type="ARBA" id="ARBA00001954"/>
    </source>
</evidence>
<feature type="transmembrane region" description="Helical" evidence="11">
    <location>
        <begin position="45"/>
        <end position="66"/>
    </location>
</feature>
<evidence type="ECO:0000256" key="11">
    <source>
        <dbReference type="SAM" id="Phobius"/>
    </source>
</evidence>
<proteinExistence type="inferred from homology"/>
<dbReference type="PANTHER" id="PTHR11351">
    <property type="entry name" value="ACYL-COA DESATURASE"/>
    <property type="match status" value="1"/>
</dbReference>
<dbReference type="Pfam" id="PF00487">
    <property type="entry name" value="FA_desaturase"/>
    <property type="match status" value="1"/>
</dbReference>
<dbReference type="PANTHER" id="PTHR11351:SF3">
    <property type="entry name" value="BLL4393 PROTEIN"/>
    <property type="match status" value="1"/>
</dbReference>
<dbReference type="GO" id="GO:0006631">
    <property type="term" value="P:fatty acid metabolic process"/>
    <property type="evidence" value="ECO:0007669"/>
    <property type="project" value="UniProtKB-KW"/>
</dbReference>
<accession>A0A2T1DWZ2</accession>
<feature type="transmembrane region" description="Helical" evidence="11">
    <location>
        <begin position="168"/>
        <end position="192"/>
    </location>
</feature>
<evidence type="ECO:0000313" key="14">
    <source>
        <dbReference type="Proteomes" id="UP000239576"/>
    </source>
</evidence>
<comment type="cofactor">
    <cofactor evidence="1">
        <name>Fe(2+)</name>
        <dbReference type="ChEBI" id="CHEBI:29033"/>
    </cofactor>
</comment>
<evidence type="ECO:0000256" key="3">
    <source>
        <dbReference type="ARBA" id="ARBA00008749"/>
    </source>
</evidence>
<name>A0A2T1DWZ2_9CYAN</name>
<dbReference type="CDD" id="cd03505">
    <property type="entry name" value="Delta9-FADS-like"/>
    <property type="match status" value="1"/>
</dbReference>
<feature type="transmembrane region" description="Helical" evidence="11">
    <location>
        <begin position="198"/>
        <end position="216"/>
    </location>
</feature>
<evidence type="ECO:0000256" key="4">
    <source>
        <dbReference type="ARBA" id="ARBA00022692"/>
    </source>
</evidence>
<dbReference type="GO" id="GO:0016717">
    <property type="term" value="F:oxidoreductase activity, acting on paired donors, with oxidation of a pair of donors resulting in the reduction of molecular oxygen to two molecules of water"/>
    <property type="evidence" value="ECO:0007669"/>
    <property type="project" value="InterPro"/>
</dbReference>
<organism evidence="13 14">
    <name type="scientific">Stenomitos frigidus ULC18</name>
    <dbReference type="NCBI Taxonomy" id="2107698"/>
    <lineage>
        <taxon>Bacteria</taxon>
        <taxon>Bacillati</taxon>
        <taxon>Cyanobacteriota</taxon>
        <taxon>Cyanophyceae</taxon>
        <taxon>Leptolyngbyales</taxon>
        <taxon>Leptolyngbyaceae</taxon>
        <taxon>Stenomitos</taxon>
    </lineage>
</organism>
<keyword evidence="4 11" id="KW-0812">Transmembrane</keyword>
<dbReference type="AlphaFoldDB" id="A0A2T1DWZ2"/>
<dbReference type="InterPro" id="IPR005804">
    <property type="entry name" value="FA_desaturase_dom"/>
</dbReference>
<keyword evidence="10 11" id="KW-0472">Membrane</keyword>
<evidence type="ECO:0000256" key="5">
    <source>
        <dbReference type="ARBA" id="ARBA00022832"/>
    </source>
</evidence>
<reference evidence="14" key="1">
    <citation type="submission" date="2018-02" db="EMBL/GenBank/DDBJ databases">
        <authorList>
            <person name="Moore K."/>
            <person name="Momper L."/>
        </authorList>
    </citation>
    <scope>NUCLEOTIDE SEQUENCE [LARGE SCALE GENOMIC DNA]</scope>
    <source>
        <strain evidence="14">ULC18</strain>
    </source>
</reference>
<feature type="transmembrane region" description="Helical" evidence="11">
    <location>
        <begin position="18"/>
        <end position="38"/>
    </location>
</feature>
<dbReference type="InterPro" id="IPR015876">
    <property type="entry name" value="Acyl-CoA_DS"/>
</dbReference>
<dbReference type="OrthoDB" id="19906at2"/>
<keyword evidence="7" id="KW-0560">Oxidoreductase</keyword>
<evidence type="ECO:0000256" key="9">
    <source>
        <dbReference type="ARBA" id="ARBA00023098"/>
    </source>
</evidence>
<dbReference type="PRINTS" id="PR00075">
    <property type="entry name" value="FACDDSATRASE"/>
</dbReference>
<dbReference type="EMBL" id="PVWK01000135">
    <property type="protein sequence ID" value="PSB25005.1"/>
    <property type="molecule type" value="Genomic_DNA"/>
</dbReference>
<protein>
    <submittedName>
        <fullName evidence="13">Acyl-CoA desaturase</fullName>
    </submittedName>
</protein>
<evidence type="ECO:0000256" key="7">
    <source>
        <dbReference type="ARBA" id="ARBA00023002"/>
    </source>
</evidence>
<keyword evidence="8" id="KW-0408">Iron</keyword>
<keyword evidence="6 11" id="KW-1133">Transmembrane helix</keyword>
<evidence type="ECO:0000256" key="10">
    <source>
        <dbReference type="ARBA" id="ARBA00023136"/>
    </source>
</evidence>
<comment type="caution">
    <text evidence="13">The sequence shown here is derived from an EMBL/GenBank/DDBJ whole genome shotgun (WGS) entry which is preliminary data.</text>
</comment>
<keyword evidence="9" id="KW-0443">Lipid metabolism</keyword>
<comment type="subcellular location">
    <subcellularLocation>
        <location evidence="2">Membrane</location>
        <topology evidence="2">Multi-pass membrane protein</topology>
    </subcellularLocation>
</comment>
<reference evidence="13 14" key="2">
    <citation type="submission" date="2018-03" db="EMBL/GenBank/DDBJ databases">
        <title>The ancient ancestry and fast evolution of plastids.</title>
        <authorList>
            <person name="Moore K.R."/>
            <person name="Magnabosco C."/>
            <person name="Momper L."/>
            <person name="Gold D.A."/>
            <person name="Bosak T."/>
            <person name="Fournier G.P."/>
        </authorList>
    </citation>
    <scope>NUCLEOTIDE SEQUENCE [LARGE SCALE GENOMIC DNA]</scope>
    <source>
        <strain evidence="13 14">ULC18</strain>
    </source>
</reference>
<gene>
    <name evidence="13" type="ORF">C7B82_24925</name>
</gene>
<evidence type="ECO:0000256" key="2">
    <source>
        <dbReference type="ARBA" id="ARBA00004141"/>
    </source>
</evidence>
<feature type="domain" description="Fatty acid desaturase" evidence="12">
    <location>
        <begin position="55"/>
        <end position="280"/>
    </location>
</feature>
<sequence>MKKITIANEYLVNQQRRFALATVLLPSAGSVVALGLLWQVGITPVEIGLCVGMYALTITGITVGFHRLFSHSAFQTSNALKIVLAIAGSMAAQGPVIHWVSNHRRHHQYSDQTGDPHSPHLEGDGKFRWLRGLWHAQIGWLFTSEVTNSSLFAKDLLRDPVITKINQYYLVWLILGLLLPALIGAALLKTWIGFTSGFLWGGLLRVFLAHHFTWSVNSMMHLFGTSAFNTSDHSTNNIWFAIPTFGEAWHNNHHAFQSSAKFGLQWWQLDIGYWVIHLFEKVGLAWNVKIPTTAMIDARRKM</sequence>
<evidence type="ECO:0000313" key="13">
    <source>
        <dbReference type="EMBL" id="PSB25005.1"/>
    </source>
</evidence>